<evidence type="ECO:0000313" key="1">
    <source>
        <dbReference type="EMBL" id="JAE08875.1"/>
    </source>
</evidence>
<protein>
    <submittedName>
        <fullName evidence="1">Uncharacterized protein</fullName>
    </submittedName>
</protein>
<sequence>MRDASASLRAWTLQPSRAREGWEARRRWDLRLRVGGARTRVHSTGRHSPRPEPT</sequence>
<organism evidence="1">
    <name type="scientific">Arundo donax</name>
    <name type="common">Giant reed</name>
    <name type="synonym">Donax arundinaceus</name>
    <dbReference type="NCBI Taxonomy" id="35708"/>
    <lineage>
        <taxon>Eukaryota</taxon>
        <taxon>Viridiplantae</taxon>
        <taxon>Streptophyta</taxon>
        <taxon>Embryophyta</taxon>
        <taxon>Tracheophyta</taxon>
        <taxon>Spermatophyta</taxon>
        <taxon>Magnoliopsida</taxon>
        <taxon>Liliopsida</taxon>
        <taxon>Poales</taxon>
        <taxon>Poaceae</taxon>
        <taxon>PACMAD clade</taxon>
        <taxon>Arundinoideae</taxon>
        <taxon>Arundineae</taxon>
        <taxon>Arundo</taxon>
    </lineage>
</organism>
<proteinExistence type="predicted"/>
<accession>A0A0A9F748</accession>
<reference evidence="1" key="1">
    <citation type="submission" date="2014-09" db="EMBL/GenBank/DDBJ databases">
        <authorList>
            <person name="Magalhaes I.L.F."/>
            <person name="Oliveira U."/>
            <person name="Santos F.R."/>
            <person name="Vidigal T.H.D.A."/>
            <person name="Brescovit A.D."/>
            <person name="Santos A.J."/>
        </authorList>
    </citation>
    <scope>NUCLEOTIDE SEQUENCE</scope>
    <source>
        <tissue evidence="1">Shoot tissue taken approximately 20 cm above the soil surface</tissue>
    </source>
</reference>
<name>A0A0A9F748_ARUDO</name>
<dbReference type="AlphaFoldDB" id="A0A0A9F748"/>
<reference evidence="1" key="2">
    <citation type="journal article" date="2015" name="Data Brief">
        <title>Shoot transcriptome of the giant reed, Arundo donax.</title>
        <authorList>
            <person name="Barrero R.A."/>
            <person name="Guerrero F.D."/>
            <person name="Moolhuijzen P."/>
            <person name="Goolsby J.A."/>
            <person name="Tidwell J."/>
            <person name="Bellgard S.E."/>
            <person name="Bellgard M.I."/>
        </authorList>
    </citation>
    <scope>NUCLEOTIDE SEQUENCE</scope>
    <source>
        <tissue evidence="1">Shoot tissue taken approximately 20 cm above the soil surface</tissue>
    </source>
</reference>
<dbReference type="EMBL" id="GBRH01189021">
    <property type="protein sequence ID" value="JAE08875.1"/>
    <property type="molecule type" value="Transcribed_RNA"/>
</dbReference>